<dbReference type="Proteomes" id="UP000663088">
    <property type="component" value="Chromosome"/>
</dbReference>
<organism evidence="1 2">
    <name type="scientific">Candidatus Methylacidiphilum infernorum</name>
    <dbReference type="NCBI Taxonomy" id="511746"/>
    <lineage>
        <taxon>Bacteria</taxon>
        <taxon>Pseudomonadati</taxon>
        <taxon>Verrucomicrobiota</taxon>
        <taxon>Methylacidiphilae</taxon>
        <taxon>Methylacidiphilales</taxon>
        <taxon>Methylacidiphilaceae</taxon>
        <taxon>Methylacidiphilum (ex Ratnadevi et al. 2023)</taxon>
    </lineage>
</organism>
<evidence type="ECO:0008006" key="3">
    <source>
        <dbReference type="Google" id="ProtNLM"/>
    </source>
</evidence>
<gene>
    <name evidence="1" type="ORF">EM20IM_08310</name>
</gene>
<reference evidence="1 2" key="1">
    <citation type="submission" date="2020-12" db="EMBL/GenBank/DDBJ databases">
        <authorList>
            <person name="Awala S.I."/>
            <person name="Gwak J.-H."/>
            <person name="Kim S.-J."/>
            <person name="Rhee S.-K."/>
        </authorList>
    </citation>
    <scope>NUCLEOTIDE SEQUENCE [LARGE SCALE GENOMIC DNA]</scope>
    <source>
        <strain evidence="1 2">IT5</strain>
    </source>
</reference>
<evidence type="ECO:0000313" key="1">
    <source>
        <dbReference type="EMBL" id="QSR86487.1"/>
    </source>
</evidence>
<protein>
    <recommendedName>
        <fullName evidence="3">DUF2017 domain-containing protein</fullName>
    </recommendedName>
</protein>
<evidence type="ECO:0000313" key="2">
    <source>
        <dbReference type="Proteomes" id="UP000663088"/>
    </source>
</evidence>
<dbReference type="EMBL" id="CP065956">
    <property type="protein sequence ID" value="QSR86487.1"/>
    <property type="molecule type" value="Genomic_DNA"/>
</dbReference>
<sequence length="168" mass="20156">MKIREDKDELIIQFEPTERELLLTSLFELKKHYQQDISEFPDPLRKFWTGELSRQTNPAEVEELIEDLTAERLELRSERLKLLEDWLSKENSLRNPSKGYLRIAKKDIDQFLCLLNDRRITLALMHGITEEQMEWDPFLIKSKALQQAIWEIHFLAYLQENCISYLMD</sequence>
<proteinExistence type="predicted"/>
<accession>A0ABX7PUA9</accession>
<dbReference type="RefSeq" id="WP_206846038.1">
    <property type="nucleotide sequence ID" value="NZ_CP065956.1"/>
</dbReference>
<keyword evidence="2" id="KW-1185">Reference proteome</keyword>
<name>A0ABX7PUA9_9BACT</name>